<evidence type="ECO:0000313" key="13">
    <source>
        <dbReference type="EMBL" id="KAL2744698.1"/>
    </source>
</evidence>
<keyword evidence="5 8" id="KW-0539">Nucleus</keyword>
<dbReference type="InterPro" id="IPR017970">
    <property type="entry name" value="Homeobox_CS"/>
</dbReference>
<dbReference type="Gene3D" id="1.10.10.60">
    <property type="entry name" value="Homeodomain-like"/>
    <property type="match status" value="1"/>
</dbReference>
<dbReference type="Proteomes" id="UP001607303">
    <property type="component" value="Unassembled WGS sequence"/>
</dbReference>
<evidence type="ECO:0000256" key="7">
    <source>
        <dbReference type="ARBA" id="ARBA00069290"/>
    </source>
</evidence>
<evidence type="ECO:0000256" key="1">
    <source>
        <dbReference type="ARBA" id="ARBA00004123"/>
    </source>
</evidence>
<evidence type="ECO:0000256" key="8">
    <source>
        <dbReference type="PROSITE-ProRule" id="PRU00108"/>
    </source>
</evidence>
<feature type="compositionally biased region" description="Basic and acidic residues" evidence="10">
    <location>
        <begin position="182"/>
        <end position="197"/>
    </location>
</feature>
<sequence length="432" mass="46647">MEQLAQFVSKSFQENATAPLPVVVVDEDTSTQLGFVRSNTERAPSTRITLSVAHLLGDDNGNECRRGVPVDMCLWCSKDLSSAYCHLDPFLCNAKRSPDGKSANRESSQEGNQSNVEVGNVEEPPSPETRLQPEDLSVATKIKDVVKEVKASTENVSPLKTPELKLSVRKLLGCSPSPPPITRDRSASPENCTESKSRVTSADVKTTINDSKLTSQVARSLVHNQEEAAKGSNCRGNGNGNGKQRRSRTNFTLEQLAELERLFDETHYPDAFMREELSQRLGLSEARVQVWFQNRRAKCRKHESQLHKGVAGGMVLAPRSPPTTLEPCRVAPYLPALRLHPPMQGAGSNVSAAAAAASSAFDPAVLHYAAAGGLFCLPPPPPPPPTSSNHPHPLSLAASLAAAAARSKNSSIADLRLKARRHQEALGLDRPA</sequence>
<keyword evidence="14" id="KW-1185">Reference proteome</keyword>
<evidence type="ECO:0000259" key="11">
    <source>
        <dbReference type="PROSITE" id="PS50071"/>
    </source>
</evidence>
<dbReference type="SMART" id="SM00389">
    <property type="entry name" value="HOX"/>
    <property type="match status" value="1"/>
</dbReference>
<dbReference type="Pfam" id="PF00046">
    <property type="entry name" value="Homeodomain"/>
    <property type="match status" value="1"/>
</dbReference>
<name>A0ABD2CHZ2_VESMC</name>
<reference evidence="13 14" key="1">
    <citation type="journal article" date="2024" name="Ann. Entomol. Soc. Am.">
        <title>Genomic analyses of the southern and eastern yellowjacket wasps (Hymenoptera: Vespidae) reveal evolutionary signatures of social life.</title>
        <authorList>
            <person name="Catto M.A."/>
            <person name="Caine P.B."/>
            <person name="Orr S.E."/>
            <person name="Hunt B.G."/>
            <person name="Goodisman M.A.D."/>
        </authorList>
    </citation>
    <scope>NUCLEOTIDE SEQUENCE [LARGE SCALE GENOMIC DNA]</scope>
    <source>
        <strain evidence="13">232</strain>
        <tissue evidence="13">Head and thorax</tissue>
    </source>
</reference>
<gene>
    <name evidence="13" type="ORF">V1477_007240</name>
</gene>
<keyword evidence="2" id="KW-0217">Developmental protein</keyword>
<evidence type="ECO:0000256" key="4">
    <source>
        <dbReference type="ARBA" id="ARBA00023155"/>
    </source>
</evidence>
<dbReference type="GO" id="GO:0003677">
    <property type="term" value="F:DNA binding"/>
    <property type="evidence" value="ECO:0007669"/>
    <property type="project" value="UniProtKB-UniRule"/>
</dbReference>
<evidence type="ECO:0000256" key="2">
    <source>
        <dbReference type="ARBA" id="ARBA00022473"/>
    </source>
</evidence>
<dbReference type="InterPro" id="IPR003654">
    <property type="entry name" value="OAR_dom"/>
</dbReference>
<dbReference type="EMBL" id="JAYRBN010000050">
    <property type="protein sequence ID" value="KAL2744698.1"/>
    <property type="molecule type" value="Genomic_DNA"/>
</dbReference>
<evidence type="ECO:0000313" key="14">
    <source>
        <dbReference type="Proteomes" id="UP001607303"/>
    </source>
</evidence>
<dbReference type="GO" id="GO:0005634">
    <property type="term" value="C:nucleus"/>
    <property type="evidence" value="ECO:0007669"/>
    <property type="project" value="UniProtKB-SubCell"/>
</dbReference>
<dbReference type="PROSITE" id="PS50803">
    <property type="entry name" value="OAR"/>
    <property type="match status" value="1"/>
</dbReference>
<comment type="subcellular location">
    <subcellularLocation>
        <location evidence="1 8 9">Nucleus</location>
    </subcellularLocation>
</comment>
<feature type="region of interest" description="Disordered" evidence="10">
    <location>
        <begin position="173"/>
        <end position="201"/>
    </location>
</feature>
<dbReference type="FunFam" id="1.10.10.60:FF:000057">
    <property type="entry name" value="Short stature homeobox 2"/>
    <property type="match status" value="1"/>
</dbReference>
<keyword evidence="3 8" id="KW-0238">DNA-binding</keyword>
<feature type="region of interest" description="Disordered" evidence="10">
    <location>
        <begin position="225"/>
        <end position="248"/>
    </location>
</feature>
<feature type="DNA-binding region" description="Homeobox" evidence="8">
    <location>
        <begin position="244"/>
        <end position="303"/>
    </location>
</feature>
<dbReference type="AlphaFoldDB" id="A0ABD2CHZ2"/>
<dbReference type="SUPFAM" id="SSF46689">
    <property type="entry name" value="Homeodomain-like"/>
    <property type="match status" value="1"/>
</dbReference>
<feature type="domain" description="OAR" evidence="12">
    <location>
        <begin position="410"/>
        <end position="423"/>
    </location>
</feature>
<comment type="caution">
    <text evidence="13">The sequence shown here is derived from an EMBL/GenBank/DDBJ whole genome shotgun (WGS) entry which is preliminary data.</text>
</comment>
<dbReference type="CDD" id="cd00086">
    <property type="entry name" value="homeodomain"/>
    <property type="match status" value="1"/>
</dbReference>
<dbReference type="PRINTS" id="PR00031">
    <property type="entry name" value="HTHREPRESSR"/>
</dbReference>
<dbReference type="PANTHER" id="PTHR46255:SF3">
    <property type="entry name" value="HOMEOBOX DOMAIN-CONTAINING PROTEIN"/>
    <property type="match status" value="1"/>
</dbReference>
<dbReference type="PROSITE" id="PS50071">
    <property type="entry name" value="HOMEOBOX_2"/>
    <property type="match status" value="1"/>
</dbReference>
<accession>A0ABD2CHZ2</accession>
<organism evidence="13 14">
    <name type="scientific">Vespula maculifrons</name>
    <name type="common">Eastern yellow jacket</name>
    <name type="synonym">Wasp</name>
    <dbReference type="NCBI Taxonomy" id="7453"/>
    <lineage>
        <taxon>Eukaryota</taxon>
        <taxon>Metazoa</taxon>
        <taxon>Ecdysozoa</taxon>
        <taxon>Arthropoda</taxon>
        <taxon>Hexapoda</taxon>
        <taxon>Insecta</taxon>
        <taxon>Pterygota</taxon>
        <taxon>Neoptera</taxon>
        <taxon>Endopterygota</taxon>
        <taxon>Hymenoptera</taxon>
        <taxon>Apocrita</taxon>
        <taxon>Aculeata</taxon>
        <taxon>Vespoidea</taxon>
        <taxon>Vespidae</taxon>
        <taxon>Vespinae</taxon>
        <taxon>Vespula</taxon>
    </lineage>
</organism>
<evidence type="ECO:0000259" key="12">
    <source>
        <dbReference type="PROSITE" id="PS50803"/>
    </source>
</evidence>
<feature type="region of interest" description="Disordered" evidence="10">
    <location>
        <begin position="98"/>
        <end position="136"/>
    </location>
</feature>
<protein>
    <recommendedName>
        <fullName evidence="7">Homeobox protein unc-4</fullName>
    </recommendedName>
</protein>
<proteinExistence type="inferred from homology"/>
<dbReference type="PROSITE" id="PS00027">
    <property type="entry name" value="HOMEOBOX_1"/>
    <property type="match status" value="1"/>
</dbReference>
<evidence type="ECO:0000256" key="10">
    <source>
        <dbReference type="SAM" id="MobiDB-lite"/>
    </source>
</evidence>
<keyword evidence="4 8" id="KW-0371">Homeobox</keyword>
<dbReference type="InterPro" id="IPR001356">
    <property type="entry name" value="HD"/>
</dbReference>
<dbReference type="InterPro" id="IPR052631">
    <property type="entry name" value="Paired_homeobox_Bicoid"/>
</dbReference>
<comment type="similarity">
    <text evidence="6">Belongs to the paired homeobox family. Unc-4 subfamily.</text>
</comment>
<feature type="compositionally biased region" description="Basic and acidic residues" evidence="10">
    <location>
        <begin position="98"/>
        <end position="108"/>
    </location>
</feature>
<dbReference type="InterPro" id="IPR000047">
    <property type="entry name" value="HTH_motif"/>
</dbReference>
<dbReference type="InterPro" id="IPR009057">
    <property type="entry name" value="Homeodomain-like_sf"/>
</dbReference>
<evidence type="ECO:0000256" key="3">
    <source>
        <dbReference type="ARBA" id="ARBA00023125"/>
    </source>
</evidence>
<evidence type="ECO:0000256" key="9">
    <source>
        <dbReference type="RuleBase" id="RU000682"/>
    </source>
</evidence>
<evidence type="ECO:0000256" key="6">
    <source>
        <dbReference type="ARBA" id="ARBA00038351"/>
    </source>
</evidence>
<evidence type="ECO:0000256" key="5">
    <source>
        <dbReference type="ARBA" id="ARBA00023242"/>
    </source>
</evidence>
<dbReference type="Pfam" id="PF03826">
    <property type="entry name" value="OAR"/>
    <property type="match status" value="1"/>
</dbReference>
<dbReference type="PANTHER" id="PTHR46255">
    <property type="entry name" value="SHORT STATURE HOMEOBOX"/>
    <property type="match status" value="1"/>
</dbReference>
<feature type="domain" description="Homeobox" evidence="11">
    <location>
        <begin position="242"/>
        <end position="302"/>
    </location>
</feature>